<name>A0ACA9TAZ7_BIOOC</name>
<keyword evidence="2" id="KW-1185">Reference proteome</keyword>
<dbReference type="EMBL" id="CADEHS020000002">
    <property type="protein sequence ID" value="CAG9937846.1"/>
    <property type="molecule type" value="Genomic_DNA"/>
</dbReference>
<gene>
    <name evidence="1" type="ORF">CRV2_00006264</name>
</gene>
<proteinExistence type="predicted"/>
<evidence type="ECO:0000313" key="2">
    <source>
        <dbReference type="Proteomes" id="UP000836387"/>
    </source>
</evidence>
<comment type="caution">
    <text evidence="1">The sequence shown here is derived from an EMBL/GenBank/DDBJ whole genome shotgun (WGS) entry which is preliminary data.</text>
</comment>
<organism evidence="1 2">
    <name type="scientific">Clonostachys rosea f. rosea IK726</name>
    <dbReference type="NCBI Taxonomy" id="1349383"/>
    <lineage>
        <taxon>Eukaryota</taxon>
        <taxon>Fungi</taxon>
        <taxon>Dikarya</taxon>
        <taxon>Ascomycota</taxon>
        <taxon>Pezizomycotina</taxon>
        <taxon>Sordariomycetes</taxon>
        <taxon>Hypocreomycetidae</taxon>
        <taxon>Hypocreales</taxon>
        <taxon>Bionectriaceae</taxon>
        <taxon>Clonostachys</taxon>
    </lineage>
</organism>
<sequence length="340" mass="37521">MASSQLKAVGSLARGLRVSRRAFTTTARQFEAVPAAAKTTSPAVADESKPVEITQAPNRLGVWSRSQKPRSQAMTGPRFEQTDFSVQPQPKAAIELIHKEPAEIASCNYCGIPYVRIALDLAITESVDPHYDIIAPRAVKMPQQSHTISVSTTLLFTIFLFVAFFPGLFHSIWTIPAYILPFAKAPSEPVAPTTMTWFQKQFTLQAKSRGSYLVTDQVLQALPEIRSYKVGLLNLFIQHTSAALSLNENFDEDVRADMSDSLDRIVPEAGPRGEALYRHDAEGPDDMPAHVKSALIGASVTIPIKDGRLATGTWQGIYYLEFRADRQHRRIVATIQGEKA</sequence>
<dbReference type="Proteomes" id="UP000836387">
    <property type="component" value="Unassembled WGS sequence"/>
</dbReference>
<accession>A0ACA9TAZ7</accession>
<reference evidence="1" key="2">
    <citation type="submission" date="2021-10" db="EMBL/GenBank/DDBJ databases">
        <authorList>
            <person name="Piombo E."/>
        </authorList>
    </citation>
    <scope>NUCLEOTIDE SEQUENCE</scope>
</reference>
<evidence type="ECO:0000313" key="1">
    <source>
        <dbReference type="EMBL" id="CAG9937846.1"/>
    </source>
</evidence>
<reference evidence="1" key="1">
    <citation type="submission" date="2020-04" db="EMBL/GenBank/DDBJ databases">
        <authorList>
            <person name="Broberg M."/>
        </authorList>
    </citation>
    <scope>NUCLEOTIDE SEQUENCE</scope>
</reference>
<protein>
    <submittedName>
        <fullName evidence="1">Uncharacterized protein</fullName>
    </submittedName>
</protein>